<keyword evidence="2" id="KW-1133">Transmembrane helix</keyword>
<gene>
    <name evidence="4" type="ORF">UT75_C0002G0041</name>
</gene>
<dbReference type="SUPFAM" id="SSF56300">
    <property type="entry name" value="Metallo-dependent phosphatases"/>
    <property type="match status" value="1"/>
</dbReference>
<dbReference type="PANTHER" id="PTHR33393">
    <property type="entry name" value="POLYGLUTAMINE SYNTHESIS ACCESSORY PROTEIN RV0574C-RELATED"/>
    <property type="match status" value="1"/>
</dbReference>
<accession>A0A0G0QKQ4</accession>
<name>A0A0G0QKQ4_9BACT</name>
<dbReference type="EMBL" id="LBXZ01000002">
    <property type="protein sequence ID" value="KKR41004.1"/>
    <property type="molecule type" value="Genomic_DNA"/>
</dbReference>
<keyword evidence="2" id="KW-0812">Transmembrane</keyword>
<sequence>MTDKNKSIIYATVGFMFMAVFFVLGYTHNDQEIKDFTKTNIVKEKITVEPTPSPASKNGASIIFVGDVMTSRTVAQKMKKNGYDYPFSAMAGYLKSADMVFANLETPITSGPSVSSGDVVFRSDPEVAGALARANIKIVSLANNHSMNFGVQGIADTFKYLISAGVDFVGAGNNEVEAYGPKYININGIKFAFLAFTDIDVLPPGAAIEVIQPGVAIMDLAKAKKAIQVAKGIADVIVVSMHSGTEYTDVPNQRQTSFARGAVDAGADLVIGHHPHWTQTVEEYKGKYIFYSLGNFVFDQMWSQKTREGEIVKIYFSKDGVEKYDLTRIVIDDYSRPRIVQP</sequence>
<feature type="transmembrane region" description="Helical" evidence="2">
    <location>
        <begin position="7"/>
        <end position="26"/>
    </location>
</feature>
<feature type="domain" description="Capsule synthesis protein CapA" evidence="3">
    <location>
        <begin position="61"/>
        <end position="300"/>
    </location>
</feature>
<evidence type="ECO:0000313" key="4">
    <source>
        <dbReference type="EMBL" id="KKR41004.1"/>
    </source>
</evidence>
<keyword evidence="2" id="KW-0472">Membrane</keyword>
<dbReference type="Gene3D" id="3.60.21.10">
    <property type="match status" value="1"/>
</dbReference>
<protein>
    <submittedName>
        <fullName evidence="4">Capsule synthesis protein, CapA</fullName>
    </submittedName>
</protein>
<comment type="similarity">
    <text evidence="1">Belongs to the CapA family.</text>
</comment>
<dbReference type="InterPro" id="IPR019079">
    <property type="entry name" value="Capsule_synth_CapA"/>
</dbReference>
<dbReference type="PANTHER" id="PTHR33393:SF11">
    <property type="entry name" value="POLYGLUTAMINE SYNTHESIS ACCESSORY PROTEIN RV0574C-RELATED"/>
    <property type="match status" value="1"/>
</dbReference>
<dbReference type="InterPro" id="IPR029052">
    <property type="entry name" value="Metallo-depent_PP-like"/>
</dbReference>
<proteinExistence type="inferred from homology"/>
<evidence type="ECO:0000256" key="2">
    <source>
        <dbReference type="SAM" id="Phobius"/>
    </source>
</evidence>
<evidence type="ECO:0000259" key="3">
    <source>
        <dbReference type="SMART" id="SM00854"/>
    </source>
</evidence>
<comment type="caution">
    <text evidence="4">The sequence shown here is derived from an EMBL/GenBank/DDBJ whole genome shotgun (WGS) entry which is preliminary data.</text>
</comment>
<organism evidence="4 5">
    <name type="scientific">Candidatus Yanofskybacteria bacterium GW2011_GWE2_40_11</name>
    <dbReference type="NCBI Taxonomy" id="1619033"/>
    <lineage>
        <taxon>Bacteria</taxon>
        <taxon>Candidatus Yanofskyibacteriota</taxon>
    </lineage>
</organism>
<dbReference type="Proteomes" id="UP000034072">
    <property type="component" value="Unassembled WGS sequence"/>
</dbReference>
<dbReference type="CDD" id="cd07381">
    <property type="entry name" value="MPP_CapA"/>
    <property type="match status" value="1"/>
</dbReference>
<dbReference type="Pfam" id="PF09587">
    <property type="entry name" value="PGA_cap"/>
    <property type="match status" value="1"/>
</dbReference>
<reference evidence="4 5" key="1">
    <citation type="journal article" date="2015" name="Nature">
        <title>rRNA introns, odd ribosomes, and small enigmatic genomes across a large radiation of phyla.</title>
        <authorList>
            <person name="Brown C.T."/>
            <person name="Hug L.A."/>
            <person name="Thomas B.C."/>
            <person name="Sharon I."/>
            <person name="Castelle C.J."/>
            <person name="Singh A."/>
            <person name="Wilkins M.J."/>
            <person name="Williams K.H."/>
            <person name="Banfield J.F."/>
        </authorList>
    </citation>
    <scope>NUCLEOTIDE SEQUENCE [LARGE SCALE GENOMIC DNA]</scope>
</reference>
<dbReference type="SMART" id="SM00854">
    <property type="entry name" value="PGA_cap"/>
    <property type="match status" value="1"/>
</dbReference>
<dbReference type="InterPro" id="IPR052169">
    <property type="entry name" value="CW_Biosynth-Accessory"/>
</dbReference>
<dbReference type="AlphaFoldDB" id="A0A0G0QKQ4"/>
<evidence type="ECO:0000256" key="1">
    <source>
        <dbReference type="ARBA" id="ARBA00005662"/>
    </source>
</evidence>
<evidence type="ECO:0000313" key="5">
    <source>
        <dbReference type="Proteomes" id="UP000034072"/>
    </source>
</evidence>